<dbReference type="SUPFAM" id="SSF47598">
    <property type="entry name" value="Ribbon-helix-helix"/>
    <property type="match status" value="1"/>
</dbReference>
<name>L0IB79_HALRX</name>
<protein>
    <recommendedName>
        <fullName evidence="3">Ribbon-helix-helix protein, copG family</fullName>
    </recommendedName>
</protein>
<dbReference type="KEGG" id="hru:Halru_2213"/>
<dbReference type="RefSeq" id="WP_015301411.1">
    <property type="nucleotide sequence ID" value="NC_019964.1"/>
</dbReference>
<dbReference type="InterPro" id="IPR013321">
    <property type="entry name" value="Arc_rbn_hlx_hlx"/>
</dbReference>
<proteinExistence type="predicted"/>
<dbReference type="OrthoDB" id="330467at2157"/>
<dbReference type="AlphaFoldDB" id="L0IB79"/>
<dbReference type="Gene3D" id="1.10.1220.10">
    <property type="entry name" value="Met repressor-like"/>
    <property type="match status" value="1"/>
</dbReference>
<dbReference type="GeneID" id="14376721"/>
<accession>L0IB79</accession>
<dbReference type="STRING" id="797302.Halru_2213"/>
<evidence type="ECO:0008006" key="3">
    <source>
        <dbReference type="Google" id="ProtNLM"/>
    </source>
</evidence>
<reference evidence="1" key="1">
    <citation type="submission" date="2011-09" db="EMBL/GenBank/DDBJ databases">
        <title>Complete sequence of Halovivax ruber XH-70.</title>
        <authorList>
            <consortium name="US DOE Joint Genome Institute"/>
            <person name="Lucas S."/>
            <person name="Han J."/>
            <person name="Lapidus A."/>
            <person name="Cheng J.-F."/>
            <person name="Goodwin L."/>
            <person name="Pitluck S."/>
            <person name="Peters L."/>
            <person name="Mikhailova N."/>
            <person name="Davenport K."/>
            <person name="Detter J.C."/>
            <person name="Han C."/>
            <person name="Tapia R."/>
            <person name="Land M."/>
            <person name="Hauser L."/>
            <person name="Kyrpides N."/>
            <person name="Ivanova N."/>
            <person name="Pagani I."/>
            <person name="Sproer C."/>
            <person name="Anderson I."/>
            <person name="Woyke T."/>
        </authorList>
    </citation>
    <scope>NUCLEOTIDE SEQUENCE</scope>
    <source>
        <strain evidence="1">XH-70</strain>
    </source>
</reference>
<gene>
    <name evidence="1" type="ordered locus">Halru_2213</name>
</gene>
<keyword evidence="2" id="KW-1185">Reference proteome</keyword>
<dbReference type="EMBL" id="CP003050">
    <property type="protein sequence ID" value="AGB16800.1"/>
    <property type="molecule type" value="Genomic_DNA"/>
</dbReference>
<organism evidence="1 2">
    <name type="scientific">Halovivax ruber (strain DSM 18193 / JCM 13892 / XH-70)</name>
    <dbReference type="NCBI Taxonomy" id="797302"/>
    <lineage>
        <taxon>Archaea</taxon>
        <taxon>Methanobacteriati</taxon>
        <taxon>Methanobacteriota</taxon>
        <taxon>Stenosarchaea group</taxon>
        <taxon>Halobacteria</taxon>
        <taxon>Halobacteriales</taxon>
        <taxon>Natrialbaceae</taxon>
        <taxon>Halovivax</taxon>
    </lineage>
</organism>
<dbReference type="GO" id="GO:0006355">
    <property type="term" value="P:regulation of DNA-templated transcription"/>
    <property type="evidence" value="ECO:0007669"/>
    <property type="project" value="InterPro"/>
</dbReference>
<evidence type="ECO:0000313" key="2">
    <source>
        <dbReference type="Proteomes" id="UP000010846"/>
    </source>
</evidence>
<dbReference type="HOGENOM" id="CLU_150442_1_0_2"/>
<dbReference type="InterPro" id="IPR010985">
    <property type="entry name" value="Ribbon_hlx_hlx"/>
</dbReference>
<dbReference type="eggNOG" id="arCOG03939">
    <property type="taxonomic scope" value="Archaea"/>
</dbReference>
<dbReference type="Proteomes" id="UP000010846">
    <property type="component" value="Chromosome"/>
</dbReference>
<sequence length="100" mass="11232">MGTTRTTFRLPEELLEKADIAAEITNQKRTQIVTEALRGYLSDIEDDESFTEAVVERYLDDEIGFETMSTLVGRQNAESIRSSKTILDQSDELADDLASL</sequence>
<evidence type="ECO:0000313" key="1">
    <source>
        <dbReference type="EMBL" id="AGB16800.1"/>
    </source>
</evidence>